<evidence type="ECO:0000313" key="2">
    <source>
        <dbReference type="Proteomes" id="UP000027138"/>
    </source>
</evidence>
<gene>
    <name evidence="1" type="ORF">JCGZ_16662</name>
</gene>
<dbReference type="EMBL" id="KK914682">
    <property type="protein sequence ID" value="KDP30423.1"/>
    <property type="molecule type" value="Genomic_DNA"/>
</dbReference>
<name>A0A067K5W4_JATCU</name>
<organism evidence="1 2">
    <name type="scientific">Jatropha curcas</name>
    <name type="common">Barbados nut</name>
    <dbReference type="NCBI Taxonomy" id="180498"/>
    <lineage>
        <taxon>Eukaryota</taxon>
        <taxon>Viridiplantae</taxon>
        <taxon>Streptophyta</taxon>
        <taxon>Embryophyta</taxon>
        <taxon>Tracheophyta</taxon>
        <taxon>Spermatophyta</taxon>
        <taxon>Magnoliopsida</taxon>
        <taxon>eudicotyledons</taxon>
        <taxon>Gunneridae</taxon>
        <taxon>Pentapetalae</taxon>
        <taxon>rosids</taxon>
        <taxon>fabids</taxon>
        <taxon>Malpighiales</taxon>
        <taxon>Euphorbiaceae</taxon>
        <taxon>Crotonoideae</taxon>
        <taxon>Jatropheae</taxon>
        <taxon>Jatropha</taxon>
    </lineage>
</organism>
<keyword evidence="2" id="KW-1185">Reference proteome</keyword>
<sequence>MAPKKVTVTSKVAQTSASNPFNVRSTTDLSLAANSKTKSIAEIIRRRLLCLNKLLLLRQFGGVCRENHFPQVINYFNNELF</sequence>
<evidence type="ECO:0000313" key="1">
    <source>
        <dbReference type="EMBL" id="KDP30423.1"/>
    </source>
</evidence>
<protein>
    <submittedName>
        <fullName evidence="1">Uncharacterized protein</fullName>
    </submittedName>
</protein>
<dbReference type="Proteomes" id="UP000027138">
    <property type="component" value="Unassembled WGS sequence"/>
</dbReference>
<dbReference type="AlphaFoldDB" id="A0A067K5W4"/>
<proteinExistence type="predicted"/>
<accession>A0A067K5W4</accession>
<reference evidence="1 2" key="1">
    <citation type="journal article" date="2014" name="PLoS ONE">
        <title>Global Analysis of Gene Expression Profiles in Physic Nut (Jatropha curcas L.) Seedlings Exposed to Salt Stress.</title>
        <authorList>
            <person name="Zhang L."/>
            <person name="Zhang C."/>
            <person name="Wu P."/>
            <person name="Chen Y."/>
            <person name="Li M."/>
            <person name="Jiang H."/>
            <person name="Wu G."/>
        </authorList>
    </citation>
    <scope>NUCLEOTIDE SEQUENCE [LARGE SCALE GENOMIC DNA]</scope>
    <source>
        <strain evidence="2">cv. GZQX0401</strain>
        <tissue evidence="1">Young leaves</tissue>
    </source>
</reference>